<dbReference type="GO" id="GO:0020037">
    <property type="term" value="F:heme binding"/>
    <property type="evidence" value="ECO:0007669"/>
    <property type="project" value="InterPro"/>
</dbReference>
<evidence type="ECO:0000256" key="7">
    <source>
        <dbReference type="RuleBase" id="RU000461"/>
    </source>
</evidence>
<dbReference type="InterPro" id="IPR001128">
    <property type="entry name" value="Cyt_P450"/>
</dbReference>
<keyword evidence="7" id="KW-0503">Monooxygenase</keyword>
<dbReference type="Gene3D" id="1.10.630.10">
    <property type="entry name" value="Cytochrome P450"/>
    <property type="match status" value="1"/>
</dbReference>
<evidence type="ECO:0000256" key="3">
    <source>
        <dbReference type="ARBA" id="ARBA00022617"/>
    </source>
</evidence>
<keyword evidence="8" id="KW-1133">Transmembrane helix</keyword>
<dbReference type="PRINTS" id="PR00463">
    <property type="entry name" value="EP450I"/>
</dbReference>
<keyword evidence="8" id="KW-0812">Transmembrane</keyword>
<dbReference type="InterPro" id="IPR002401">
    <property type="entry name" value="Cyt_P450_E_grp-I"/>
</dbReference>
<dbReference type="Proteomes" id="UP000826661">
    <property type="component" value="Chromosome VII"/>
</dbReference>
<dbReference type="PROSITE" id="PS00086">
    <property type="entry name" value="CYTOCHROME_P450"/>
    <property type="match status" value="1"/>
</dbReference>
<name>A0A8G0LRF7_9HYPO</name>
<dbReference type="PRINTS" id="PR00385">
    <property type="entry name" value="P450"/>
</dbReference>
<evidence type="ECO:0000256" key="6">
    <source>
        <dbReference type="PIRSR" id="PIRSR602401-1"/>
    </source>
</evidence>
<feature type="binding site" description="axial binding residue" evidence="6">
    <location>
        <position position="467"/>
    </location>
    <ligand>
        <name>heme</name>
        <dbReference type="ChEBI" id="CHEBI:30413"/>
    </ligand>
    <ligandPart>
        <name>Fe</name>
        <dbReference type="ChEBI" id="CHEBI:18248"/>
    </ligandPart>
</feature>
<gene>
    <name evidence="9" type="ORF">H0G86_011875</name>
</gene>
<keyword evidence="4 6" id="KW-0479">Metal-binding</keyword>
<accession>A0A8G0LRF7</accession>
<dbReference type="SUPFAM" id="SSF48264">
    <property type="entry name" value="Cytochrome P450"/>
    <property type="match status" value="1"/>
</dbReference>
<dbReference type="AlphaFoldDB" id="A0A8G0LRF7"/>
<sequence>MLNADMPLTTNTSFVMSVMENISHVPVKDAAGLSLFLIFVYCLSISIYRLWFHPLARFPGPSLLSVSYFPFMYTYSIRGKWMRRAERLHVQYGPIVRVGPNHLAVDGSVAWTEIYANRGAGKSEYPKPRGFFFNGDETSILAAPRDVHRRLRRHLSHAFSESALVEQEGIIASYIDLLMARLSERAGKGSKINIVDWLNFAAFDIIGDLTFADSFDSLRNSGYHPWVRNIFKNIQAASYTWFATNYPPLQTVMRTFTSNETVKISQYNQQLAVEKALARMSLGPEPADGRRDFMTYMLRKTRTGEEGMTQEEILATAPVLVTAGSETTATLLSGFFFYLPSNPTAYWRLTEEIRSTFNSEDDINMRSASSLPYLQACLEEALRIYPPAAETPWRVSPGDMLLDQFVPAGTHISVSQWATYRNPKYFKDASSYVPERWLLPAHPHYDAQFNNDNKSAFKPFSHGPRDCIGKNLAYAEMRLIVARFLFRFDYEICPEQSRWHHDQRSFTVWAKGPLYLAVHLRE</sequence>
<evidence type="ECO:0000313" key="10">
    <source>
        <dbReference type="Proteomes" id="UP000826661"/>
    </source>
</evidence>
<keyword evidence="3 6" id="KW-0349">Heme</keyword>
<reference evidence="9 10" key="1">
    <citation type="journal article" date="2021" name="BMC Genomics">
        <title>Telomere-to-telomere genome assembly of asparaginase-producing Trichoderma simmonsii.</title>
        <authorList>
            <person name="Chung D."/>
            <person name="Kwon Y.M."/>
            <person name="Yang Y."/>
        </authorList>
    </citation>
    <scope>NUCLEOTIDE SEQUENCE [LARGE SCALE GENOMIC DNA]</scope>
    <source>
        <strain evidence="9 10">GH-Sj1</strain>
    </source>
</reference>
<dbReference type="Pfam" id="PF00067">
    <property type="entry name" value="p450"/>
    <property type="match status" value="1"/>
</dbReference>
<dbReference type="PANTHER" id="PTHR24305:SF210">
    <property type="entry name" value="CYTOCHROME P450 MONOOXYGENASE ASQL-RELATED"/>
    <property type="match status" value="1"/>
</dbReference>
<protein>
    <recommendedName>
        <fullName evidence="11">Cytochrome P450 monooxygenase</fullName>
    </recommendedName>
</protein>
<evidence type="ECO:0000313" key="9">
    <source>
        <dbReference type="EMBL" id="QYT04975.1"/>
    </source>
</evidence>
<keyword evidence="10" id="KW-1185">Reference proteome</keyword>
<dbReference type="InterPro" id="IPR017972">
    <property type="entry name" value="Cyt_P450_CS"/>
</dbReference>
<feature type="transmembrane region" description="Helical" evidence="8">
    <location>
        <begin position="30"/>
        <end position="52"/>
    </location>
</feature>
<evidence type="ECO:0000256" key="1">
    <source>
        <dbReference type="ARBA" id="ARBA00001971"/>
    </source>
</evidence>
<dbReference type="GO" id="GO:0005506">
    <property type="term" value="F:iron ion binding"/>
    <property type="evidence" value="ECO:0007669"/>
    <property type="project" value="InterPro"/>
</dbReference>
<evidence type="ECO:0000256" key="2">
    <source>
        <dbReference type="ARBA" id="ARBA00010617"/>
    </source>
</evidence>
<organism evidence="9 10">
    <name type="scientific">Trichoderma simmonsii</name>
    <dbReference type="NCBI Taxonomy" id="1491479"/>
    <lineage>
        <taxon>Eukaryota</taxon>
        <taxon>Fungi</taxon>
        <taxon>Dikarya</taxon>
        <taxon>Ascomycota</taxon>
        <taxon>Pezizomycotina</taxon>
        <taxon>Sordariomycetes</taxon>
        <taxon>Hypocreomycetidae</taxon>
        <taxon>Hypocreales</taxon>
        <taxon>Hypocreaceae</taxon>
        <taxon>Trichoderma</taxon>
    </lineage>
</organism>
<comment type="similarity">
    <text evidence="2 7">Belongs to the cytochrome P450 family.</text>
</comment>
<dbReference type="InterPro" id="IPR050121">
    <property type="entry name" value="Cytochrome_P450_monoxygenase"/>
</dbReference>
<dbReference type="CDD" id="cd11058">
    <property type="entry name" value="CYP60B-like"/>
    <property type="match status" value="1"/>
</dbReference>
<comment type="cofactor">
    <cofactor evidence="1 6">
        <name>heme</name>
        <dbReference type="ChEBI" id="CHEBI:30413"/>
    </cofactor>
</comment>
<dbReference type="GO" id="GO:0016705">
    <property type="term" value="F:oxidoreductase activity, acting on paired donors, with incorporation or reduction of molecular oxygen"/>
    <property type="evidence" value="ECO:0007669"/>
    <property type="project" value="InterPro"/>
</dbReference>
<evidence type="ECO:0000256" key="8">
    <source>
        <dbReference type="SAM" id="Phobius"/>
    </source>
</evidence>
<keyword evidence="8" id="KW-0472">Membrane</keyword>
<proteinExistence type="inferred from homology"/>
<evidence type="ECO:0008006" key="11">
    <source>
        <dbReference type="Google" id="ProtNLM"/>
    </source>
</evidence>
<dbReference type="GO" id="GO:0004497">
    <property type="term" value="F:monooxygenase activity"/>
    <property type="evidence" value="ECO:0007669"/>
    <property type="project" value="UniProtKB-KW"/>
</dbReference>
<evidence type="ECO:0000256" key="5">
    <source>
        <dbReference type="ARBA" id="ARBA00023004"/>
    </source>
</evidence>
<dbReference type="PANTHER" id="PTHR24305">
    <property type="entry name" value="CYTOCHROME P450"/>
    <property type="match status" value="1"/>
</dbReference>
<keyword evidence="7" id="KW-0560">Oxidoreductase</keyword>
<keyword evidence="5 6" id="KW-0408">Iron</keyword>
<dbReference type="InterPro" id="IPR036396">
    <property type="entry name" value="Cyt_P450_sf"/>
</dbReference>
<dbReference type="EMBL" id="CP075870">
    <property type="protein sequence ID" value="QYT04975.1"/>
    <property type="molecule type" value="Genomic_DNA"/>
</dbReference>
<evidence type="ECO:0000256" key="4">
    <source>
        <dbReference type="ARBA" id="ARBA00022723"/>
    </source>
</evidence>